<comment type="caution">
    <text evidence="7">The sequence shown here is derived from an EMBL/GenBank/DDBJ whole genome shotgun (WGS) entry which is preliminary data.</text>
</comment>
<dbReference type="InterPro" id="IPR003656">
    <property type="entry name" value="Znf_BED"/>
</dbReference>
<evidence type="ECO:0000256" key="2">
    <source>
        <dbReference type="ARBA" id="ARBA00022771"/>
    </source>
</evidence>
<keyword evidence="3" id="KW-0862">Zinc</keyword>
<accession>A0A226CZC9</accession>
<keyword evidence="8" id="KW-1185">Reference proteome</keyword>
<dbReference type="Proteomes" id="UP000198287">
    <property type="component" value="Unassembled WGS sequence"/>
</dbReference>
<protein>
    <recommendedName>
        <fullName evidence="6">BED-type domain-containing protein</fullName>
    </recommendedName>
</protein>
<feature type="domain" description="BED-type" evidence="6">
    <location>
        <begin position="35"/>
        <end position="92"/>
    </location>
</feature>
<evidence type="ECO:0000313" key="7">
    <source>
        <dbReference type="EMBL" id="OXA37761.1"/>
    </source>
</evidence>
<sequence length="172" mass="19495">MEVSDSAEESESEFDTTSRKLDFTTKNKFGSRAGAKQKPIWDHFVTKRNGKKIIFNKCKYCQSAVSAQPQRMSLHISKCVKAKVNPRTTSSTQPEIMLATTTSMQNISGQHFLQRSNHQQKMTSFVKQLSRNEKDIVTALNPAYKLPSEETVGSTILEKIYEEVEEEKSQAL</sequence>
<evidence type="ECO:0000313" key="8">
    <source>
        <dbReference type="Proteomes" id="UP000198287"/>
    </source>
</evidence>
<gene>
    <name evidence="7" type="ORF">Fcan01_27428</name>
</gene>
<evidence type="ECO:0000256" key="3">
    <source>
        <dbReference type="ARBA" id="ARBA00022833"/>
    </source>
</evidence>
<proteinExistence type="predicted"/>
<evidence type="ECO:0000256" key="4">
    <source>
        <dbReference type="PROSITE-ProRule" id="PRU00027"/>
    </source>
</evidence>
<feature type="compositionally biased region" description="Acidic residues" evidence="5">
    <location>
        <begin position="1"/>
        <end position="14"/>
    </location>
</feature>
<dbReference type="AlphaFoldDB" id="A0A226CZC9"/>
<dbReference type="EMBL" id="LNIX01000052">
    <property type="protein sequence ID" value="OXA37761.1"/>
    <property type="molecule type" value="Genomic_DNA"/>
</dbReference>
<keyword evidence="1" id="KW-0479">Metal-binding</keyword>
<name>A0A226CZC9_FOLCA</name>
<organism evidence="7 8">
    <name type="scientific">Folsomia candida</name>
    <name type="common">Springtail</name>
    <dbReference type="NCBI Taxonomy" id="158441"/>
    <lineage>
        <taxon>Eukaryota</taxon>
        <taxon>Metazoa</taxon>
        <taxon>Ecdysozoa</taxon>
        <taxon>Arthropoda</taxon>
        <taxon>Hexapoda</taxon>
        <taxon>Collembola</taxon>
        <taxon>Entomobryomorpha</taxon>
        <taxon>Isotomoidea</taxon>
        <taxon>Isotomidae</taxon>
        <taxon>Proisotominae</taxon>
        <taxon>Folsomia</taxon>
    </lineage>
</organism>
<evidence type="ECO:0000259" key="6">
    <source>
        <dbReference type="PROSITE" id="PS50808"/>
    </source>
</evidence>
<reference evidence="7 8" key="1">
    <citation type="submission" date="2015-12" db="EMBL/GenBank/DDBJ databases">
        <title>The genome of Folsomia candida.</title>
        <authorList>
            <person name="Faddeeva A."/>
            <person name="Derks M.F."/>
            <person name="Anvar Y."/>
            <person name="Smit S."/>
            <person name="Van Straalen N."/>
            <person name="Roelofs D."/>
        </authorList>
    </citation>
    <scope>NUCLEOTIDE SEQUENCE [LARGE SCALE GENOMIC DNA]</scope>
    <source>
        <strain evidence="7 8">VU population</strain>
        <tissue evidence="7">Whole body</tissue>
    </source>
</reference>
<keyword evidence="2 4" id="KW-0863">Zinc-finger</keyword>
<evidence type="ECO:0000256" key="5">
    <source>
        <dbReference type="SAM" id="MobiDB-lite"/>
    </source>
</evidence>
<dbReference type="GO" id="GO:0008270">
    <property type="term" value="F:zinc ion binding"/>
    <property type="evidence" value="ECO:0007669"/>
    <property type="project" value="UniProtKB-KW"/>
</dbReference>
<evidence type="ECO:0000256" key="1">
    <source>
        <dbReference type="ARBA" id="ARBA00022723"/>
    </source>
</evidence>
<feature type="region of interest" description="Disordered" evidence="5">
    <location>
        <begin position="1"/>
        <end position="21"/>
    </location>
</feature>
<dbReference type="PROSITE" id="PS50808">
    <property type="entry name" value="ZF_BED"/>
    <property type="match status" value="1"/>
</dbReference>
<dbReference type="GO" id="GO:0003677">
    <property type="term" value="F:DNA binding"/>
    <property type="evidence" value="ECO:0007669"/>
    <property type="project" value="InterPro"/>
</dbReference>